<accession>A0ACC5YNI2</accession>
<proteinExistence type="predicted"/>
<reference evidence="1" key="1">
    <citation type="submission" date="2020-02" db="EMBL/GenBank/DDBJ databases">
        <title>Genome sequencing of the panga catfish, Pangasius djambal.</title>
        <authorList>
            <person name="Wen M."/>
            <person name="Zahm M."/>
            <person name="Roques C."/>
            <person name="Cabau C."/>
            <person name="Klopp C."/>
            <person name="Donnadieu C."/>
            <person name="Jouanno E."/>
            <person name="Avarre J.-C."/>
            <person name="Campet M."/>
            <person name="Ha T."/>
            <person name="Dugue R."/>
            <person name="Lampietro C."/>
            <person name="Louis A."/>
            <person name="Herpin A."/>
            <person name="Echchiki A."/>
            <person name="Berthelot C."/>
            <person name="Parey E."/>
            <person name="Roest-Crollius H."/>
            <person name="Braasch I."/>
            <person name="Postlethwait J.H."/>
            <person name="Bobe J."/>
            <person name="Montfort J."/>
            <person name="Bouchez O."/>
            <person name="Begum T."/>
            <person name="Schartl M."/>
            <person name="Gustiano R."/>
            <person name="Guiguen Y."/>
        </authorList>
    </citation>
    <scope>NUCLEOTIDE SEQUENCE</scope>
    <source>
        <strain evidence="1">Pdj_M5554</strain>
    </source>
</reference>
<evidence type="ECO:0000313" key="1">
    <source>
        <dbReference type="EMBL" id="MCJ8736897.1"/>
    </source>
</evidence>
<evidence type="ECO:0000313" key="2">
    <source>
        <dbReference type="Proteomes" id="UP000830395"/>
    </source>
</evidence>
<organism evidence="1 2">
    <name type="scientific">Pangasius djambal</name>
    <dbReference type="NCBI Taxonomy" id="1691987"/>
    <lineage>
        <taxon>Eukaryota</taxon>
        <taxon>Metazoa</taxon>
        <taxon>Chordata</taxon>
        <taxon>Craniata</taxon>
        <taxon>Vertebrata</taxon>
        <taxon>Euteleostomi</taxon>
        <taxon>Actinopterygii</taxon>
        <taxon>Neopterygii</taxon>
        <taxon>Teleostei</taxon>
        <taxon>Ostariophysi</taxon>
        <taxon>Siluriformes</taxon>
        <taxon>Pangasiidae</taxon>
        <taxon>Pangasius</taxon>
    </lineage>
</organism>
<gene>
    <name evidence="1" type="ORF">PDJAM_G00017620</name>
</gene>
<name>A0ACC5YNI2_9TELE</name>
<comment type="caution">
    <text evidence="1">The sequence shown here is derived from an EMBL/GenBank/DDBJ whole genome shotgun (WGS) entry which is preliminary data.</text>
</comment>
<protein>
    <submittedName>
        <fullName evidence="1">Uncharacterized protein</fullName>
    </submittedName>
</protein>
<dbReference type="Proteomes" id="UP000830395">
    <property type="component" value="Chromosome 10"/>
</dbReference>
<dbReference type="EMBL" id="CM040984">
    <property type="protein sequence ID" value="MCJ8736897.1"/>
    <property type="molecule type" value="Genomic_DNA"/>
</dbReference>
<sequence length="755" mass="85072">MTESGVDELDWPAQSPDLNPIEHLWDELERRLRARPSRPTSVCDLTNALLEEWSKIPLLNLVDSLPRRVEAVIAAKGATVACVLALYLHHVPRFVAGGDSGELITAACELGVAHPPGYPLFTMLASLTLRLLPATSPAHAVNVLCAVLGAVASGALCYTVCRMAGPGPGAVLASGSFALSKLVWQWSLVAEVFSLNNLFVGFLFSLSACFHNAETVDQKKKFALWGALCCGLSLCNQHTLVVYVLIIIPWALLQLYTYKGLCFSAIVSLGVCFLTGFLPYLHLPISSYLNKARWSWGDQTTLSGLLTHLLRAEYGTFSLAKSESKVNLMKMLQAEYNHFVADLSVPVLVLAVLALLHALCNRRWRAFVCLIAVMVSVYSVFFAWRANLDIENPLLLGVVERFWLQADAGVCVLAGVGLNWTVCLLERWLGLRMVWNVGAWLITAGLLSHTIHLNQREFDQSKNDVVERFARELIFSFPESSLVLTRGDLPGNTLRYLHYCQGLRPDLSLIDQEMMTYSWYVPKLQQHLPGVKFPGRIWDPVNTEQKNSFNIEQFIQHNIHRPMFVCIGLSEGDPSWEKSFSQWPWGVCEQLMPLTSHLHPVEWVQRTQNLYNWSEAHNSFPPGSWERVANEEMWQARMKMAFFLFDLAERMEGGGQAHLYELSYNIYCQIVGAQMDYPANWDKNLALAAERLLRLGGGRHGLESLLNHSIHHFSRYIEREPMDPQSSAIRSAITHLSKERDKLRDSHRKTQHRPL</sequence>
<keyword evidence="2" id="KW-1185">Reference proteome</keyword>